<comment type="caution">
    <text evidence="2">The sequence shown here is derived from an EMBL/GenBank/DDBJ whole genome shotgun (WGS) entry which is preliminary data.</text>
</comment>
<name>A0A9W8ZMJ8_9PLEO</name>
<dbReference type="EMBL" id="JAPEVA010000002">
    <property type="protein sequence ID" value="KAJ4412729.1"/>
    <property type="molecule type" value="Genomic_DNA"/>
</dbReference>
<dbReference type="Proteomes" id="UP001140510">
    <property type="component" value="Unassembled WGS sequence"/>
</dbReference>
<accession>A0A9W8ZMJ8</accession>
<evidence type="ECO:0000256" key="1">
    <source>
        <dbReference type="SAM" id="MobiDB-lite"/>
    </source>
</evidence>
<keyword evidence="3" id="KW-1185">Reference proteome</keyword>
<sequence>MPGQWTARLGSCSSQARALSTARRQSHNNNIKHVTPLTGSELGPTTRNAQRTFIRRKDGKKDLPLPPLLDPAVLAQRSQHEVKKEKPKFADFTPFQRKLWESPFAHALASPVRECRYTSTYQPSALLTTLHTRPHPTTSDPWLLPVSLTTKSTQLGVPLRFLSRQAIATQLGKKKAWEKALYPRMFDRLSGAEVKNLVWREDMPSFILDLLRTRLVSALSWNFSFRGRLIPVASPLSAHIEHVDDVSSVLYFGSLRSRADEAQERCETITSELEKWSAYFAQYFGSHFDPHAKVGATHKTPYWYPGPLIPRMQPRLQFPPLEYHTTVWRGRAVPVYSLVDLLGEEKARELIEGPKSKYAEHKCVVMKGARHNVPVETQLMQLQTYVAQPGS</sequence>
<proteinExistence type="predicted"/>
<feature type="region of interest" description="Disordered" evidence="1">
    <location>
        <begin position="22"/>
        <end position="45"/>
    </location>
</feature>
<reference evidence="2" key="1">
    <citation type="submission" date="2022-10" db="EMBL/GenBank/DDBJ databases">
        <title>Tapping the CABI collections for fungal endophytes: first genome assemblies for Collariella, Neodidymelliopsis, Ascochyta clinopodiicola, Didymella pomorum, Didymosphaeria variabile, Neocosmospora piperis and Neocucurbitaria cava.</title>
        <authorList>
            <person name="Hill R."/>
        </authorList>
    </citation>
    <scope>NUCLEOTIDE SEQUENCE</scope>
    <source>
        <strain evidence="2">IMI 355091</strain>
    </source>
</reference>
<evidence type="ECO:0000313" key="2">
    <source>
        <dbReference type="EMBL" id="KAJ4412729.1"/>
    </source>
</evidence>
<evidence type="ECO:0000313" key="3">
    <source>
        <dbReference type="Proteomes" id="UP001140510"/>
    </source>
</evidence>
<dbReference type="OrthoDB" id="3363286at2759"/>
<dbReference type="AlphaFoldDB" id="A0A9W8ZMJ8"/>
<protein>
    <submittedName>
        <fullName evidence="2">Uncharacterized protein</fullName>
    </submittedName>
</protein>
<gene>
    <name evidence="2" type="ORF">N0V91_000491</name>
</gene>
<organism evidence="2 3">
    <name type="scientific">Didymella pomorum</name>
    <dbReference type="NCBI Taxonomy" id="749634"/>
    <lineage>
        <taxon>Eukaryota</taxon>
        <taxon>Fungi</taxon>
        <taxon>Dikarya</taxon>
        <taxon>Ascomycota</taxon>
        <taxon>Pezizomycotina</taxon>
        <taxon>Dothideomycetes</taxon>
        <taxon>Pleosporomycetidae</taxon>
        <taxon>Pleosporales</taxon>
        <taxon>Pleosporineae</taxon>
        <taxon>Didymellaceae</taxon>
        <taxon>Didymella</taxon>
    </lineage>
</organism>